<protein>
    <submittedName>
        <fullName evidence="8">Uncharacterized protein</fullName>
    </submittedName>
</protein>
<feature type="region of interest" description="Disordered" evidence="7">
    <location>
        <begin position="1"/>
        <end position="43"/>
    </location>
</feature>
<evidence type="ECO:0000256" key="7">
    <source>
        <dbReference type="SAM" id="MobiDB-lite"/>
    </source>
</evidence>
<evidence type="ECO:0000256" key="2">
    <source>
        <dbReference type="ARBA" id="ARBA00022692"/>
    </source>
</evidence>
<feature type="region of interest" description="Disordered" evidence="7">
    <location>
        <begin position="1427"/>
        <end position="1453"/>
    </location>
</feature>
<name>A0A8H4REW7_9HELO</name>
<proteinExistence type="predicted"/>
<feature type="compositionally biased region" description="Polar residues" evidence="7">
    <location>
        <begin position="574"/>
        <end position="586"/>
    </location>
</feature>
<feature type="compositionally biased region" description="Polar residues" evidence="7">
    <location>
        <begin position="143"/>
        <end position="152"/>
    </location>
</feature>
<feature type="region of interest" description="Disordered" evidence="7">
    <location>
        <begin position="1081"/>
        <end position="1133"/>
    </location>
</feature>
<evidence type="ECO:0000256" key="4">
    <source>
        <dbReference type="ARBA" id="ARBA00022792"/>
    </source>
</evidence>
<keyword evidence="9" id="KW-1185">Reference proteome</keyword>
<evidence type="ECO:0000256" key="5">
    <source>
        <dbReference type="ARBA" id="ARBA00022989"/>
    </source>
</evidence>
<dbReference type="PANTHER" id="PTHR24089">
    <property type="entry name" value="SOLUTE CARRIER FAMILY 25"/>
    <property type="match status" value="1"/>
</dbReference>
<evidence type="ECO:0000256" key="6">
    <source>
        <dbReference type="ARBA" id="ARBA00023136"/>
    </source>
</evidence>
<dbReference type="Gene3D" id="1.50.40.10">
    <property type="entry name" value="Mitochondrial carrier domain"/>
    <property type="match status" value="1"/>
</dbReference>
<keyword evidence="5" id="KW-1133">Transmembrane helix</keyword>
<evidence type="ECO:0000256" key="3">
    <source>
        <dbReference type="ARBA" id="ARBA00022737"/>
    </source>
</evidence>
<dbReference type="EMBL" id="JAAMPI010000756">
    <property type="protein sequence ID" value="KAF4628835.1"/>
    <property type="molecule type" value="Genomic_DNA"/>
</dbReference>
<gene>
    <name evidence="8" type="ORF">G7Y89_g9317</name>
</gene>
<dbReference type="OrthoDB" id="77989at2759"/>
<keyword evidence="2" id="KW-0812">Transmembrane</keyword>
<evidence type="ECO:0000256" key="1">
    <source>
        <dbReference type="ARBA" id="ARBA00004325"/>
    </source>
</evidence>
<comment type="subcellular location">
    <subcellularLocation>
        <location evidence="1">Mitochondrion membrane</location>
    </subcellularLocation>
</comment>
<keyword evidence="3" id="KW-0677">Repeat</keyword>
<dbReference type="GO" id="GO:0031966">
    <property type="term" value="C:mitochondrial membrane"/>
    <property type="evidence" value="ECO:0007669"/>
    <property type="project" value="UniProtKB-SubCell"/>
</dbReference>
<feature type="compositionally biased region" description="Basic and acidic residues" evidence="7">
    <location>
        <begin position="1427"/>
        <end position="1436"/>
    </location>
</feature>
<accession>A0A8H4REW7</accession>
<keyword evidence="6" id="KW-0472">Membrane</keyword>
<feature type="compositionally biased region" description="Basic and acidic residues" evidence="7">
    <location>
        <begin position="601"/>
        <end position="612"/>
    </location>
</feature>
<dbReference type="Proteomes" id="UP000566819">
    <property type="component" value="Unassembled WGS sequence"/>
</dbReference>
<keyword evidence="4" id="KW-0999">Mitochondrion inner membrane</keyword>
<keyword evidence="4" id="KW-0496">Mitochondrion</keyword>
<dbReference type="InterPro" id="IPR023395">
    <property type="entry name" value="MCP_dom_sf"/>
</dbReference>
<dbReference type="SUPFAM" id="SSF103506">
    <property type="entry name" value="Mitochondrial carrier"/>
    <property type="match status" value="1"/>
</dbReference>
<evidence type="ECO:0000313" key="9">
    <source>
        <dbReference type="Proteomes" id="UP000566819"/>
    </source>
</evidence>
<organism evidence="8 9">
    <name type="scientific">Cudoniella acicularis</name>
    <dbReference type="NCBI Taxonomy" id="354080"/>
    <lineage>
        <taxon>Eukaryota</taxon>
        <taxon>Fungi</taxon>
        <taxon>Dikarya</taxon>
        <taxon>Ascomycota</taxon>
        <taxon>Pezizomycotina</taxon>
        <taxon>Leotiomycetes</taxon>
        <taxon>Helotiales</taxon>
        <taxon>Tricladiaceae</taxon>
        <taxon>Cudoniella</taxon>
    </lineage>
</organism>
<feature type="region of interest" description="Disordered" evidence="7">
    <location>
        <begin position="574"/>
        <end position="633"/>
    </location>
</feature>
<evidence type="ECO:0000313" key="8">
    <source>
        <dbReference type="EMBL" id="KAF4628835.1"/>
    </source>
</evidence>
<feature type="region of interest" description="Disordered" evidence="7">
    <location>
        <begin position="123"/>
        <end position="180"/>
    </location>
</feature>
<comment type="caution">
    <text evidence="8">The sequence shown here is derived from an EMBL/GenBank/DDBJ whole genome shotgun (WGS) entry which is preliminary data.</text>
</comment>
<reference evidence="8 9" key="1">
    <citation type="submission" date="2020-03" db="EMBL/GenBank/DDBJ databases">
        <title>Draft Genome Sequence of Cudoniella acicularis.</title>
        <authorList>
            <person name="Buettner E."/>
            <person name="Kellner H."/>
        </authorList>
    </citation>
    <scope>NUCLEOTIDE SEQUENCE [LARGE SCALE GENOMIC DNA]</scope>
    <source>
        <strain evidence="8 9">DSM 108380</strain>
    </source>
</reference>
<sequence>MANLRDGPNPLRPYYRPPSIGIPQDTPGITSAGTHGLGPKNGSAASYASSARDMFDYSDYLAESSPSSIEAVRRTLDYWLYKYFSILLSQPFDVAKTVLQVRNQGPTKPAAIEGVRATPSGYRESIYNDYPSDDSDLDEPAYFTSTAPSSTLYSPFRSRRRRGSDRDYSPPPHKAPSLPTHQLSLKRSDSVIEVISQEWTKEGAWGVWKGSNSSFFYSLLLQTVEQWSRGVFSALFNVPEAGVATGLSIPTELVDFQYPWASLAVAVAAAVSAGLILAPLDLVRTKLILTPISTPKRSLVHHLRILPSYFCPTTLIIPTVLHSLVAPTINHSTPLLLRSNFGIDPVLTPTTYSVADFLSRTAELFIKLPLETVLRRGQASVLTSPQYSGDEEKDLEMMIEAGPYRGVLGTIWSIVREEGSSVDQGPTLNPGGVKVVRKGSGKKGQGIEGLWRGWRVGMWGLVGVWGAKAMGGSGGHLWQDFAHYRKLYTLGVLQVRLQKVKDAFRVTDLDNKALVVAVDNFGAYANGGERDVVCQFETSRFGSRICRSDRLVDYVAAIPEMIDDGQTKLAFQLQSRGSTQNVNTPSTKRKRPQNEDVDEQSIPKRAEQRGLDGEDLPEEFGGEPNFNTVIPGFEPPRELTLKTSREQRRNVRKQYSALRICKEIEQFDPAFWTRCCLFFKYDPKAPPKDFWIPGMKIALRQYQAYTVYWMIRSESSLRGGGILVDEPSLSGAVTLVALFVTNAMLVKISRAMEERKEKPWLHLPPSSIKPQPHVDQQEHKTRTDLWQKNPHSTSQQPKILLPLWFRLARVFRMTATVPELARLTIENGFKLSTDEWEDNDWGNEDGNSPYEKELEALGDTSNKLKSLEIILRGTTERAIVISEFPVIAYITYLLPDYKPMFIYTRQDSEQDDCELRMREFEGKDRNYDGKLLNLKAAASKVLVSTYENMPISTIMTTDEELMRNHITRIAQKGDPAVDYLLCHDSEIGKRVFLHREKRLGFSNLDFHEIGNPPNFGNTARPREVFEIFDEVLANPQGLPSITEEQLPEENDDLNLTGAAISLDVDDTISEDLGRVSLNHLGVETGRQGPKPPRKRNLSTNTRTAEPAGKASIFTPALSDDDSPSRKKVISHSKDNREGYKSLEWWIEDVKKQYGKRGVQNLWDEHIDKRIDFLEDYLRTKEQEKRTRSMDLDPDTIRRDEEEVENLSQEFYTLCANRRRRKRDPPDGWFSEWALDRAKQLKEEDDRRLPIAERKQILIDAWRNRLMEANRLRKGPMPPEWAEENKIGTIDLYLELVDSPPSSIPRPTTPEHQKYIISGLRGYVDMGEFELPPGEKIESQSKAIATLDQSLEEWMQVVRSQYDTPQKRLNLWDKHMDQEIKKQKEQIREKERGMAIRGPTDMGITTVERDERELAIWFSRWVMKEAEDLKRKDEPAHQRNPIIKSPESIRKKAE</sequence>